<feature type="compositionally biased region" description="Pro residues" evidence="1">
    <location>
        <begin position="1"/>
        <end position="21"/>
    </location>
</feature>
<accession>A0A165N2J4</accession>
<feature type="non-terminal residue" evidence="2">
    <location>
        <position position="116"/>
    </location>
</feature>
<protein>
    <submittedName>
        <fullName evidence="2">Uncharacterized protein</fullName>
    </submittedName>
</protein>
<dbReference type="OrthoDB" id="2673594at2759"/>
<dbReference type="EMBL" id="KV429089">
    <property type="protein sequence ID" value="KZT66427.1"/>
    <property type="molecule type" value="Genomic_DNA"/>
</dbReference>
<keyword evidence="3" id="KW-1185">Reference proteome</keyword>
<gene>
    <name evidence="2" type="ORF">DAEQUDRAFT_651597</name>
</gene>
<name>A0A165N2J4_9APHY</name>
<sequence length="116" mass="12827">DEPHTPPMPPQSSNPLPPPTPRISHVQKPSQKASDILVGRGADKNVPRGVQVPKEDTPTESDLIEEVSGAAMAAYIADIKGLDPRSLEEAKRRPEWPRWKEAMEEELHALEAHGTW</sequence>
<feature type="region of interest" description="Disordered" evidence="1">
    <location>
        <begin position="1"/>
        <end position="61"/>
    </location>
</feature>
<dbReference type="Proteomes" id="UP000076727">
    <property type="component" value="Unassembled WGS sequence"/>
</dbReference>
<proteinExistence type="predicted"/>
<feature type="non-terminal residue" evidence="2">
    <location>
        <position position="1"/>
    </location>
</feature>
<dbReference type="AlphaFoldDB" id="A0A165N2J4"/>
<organism evidence="2 3">
    <name type="scientific">Daedalea quercina L-15889</name>
    <dbReference type="NCBI Taxonomy" id="1314783"/>
    <lineage>
        <taxon>Eukaryota</taxon>
        <taxon>Fungi</taxon>
        <taxon>Dikarya</taxon>
        <taxon>Basidiomycota</taxon>
        <taxon>Agaricomycotina</taxon>
        <taxon>Agaricomycetes</taxon>
        <taxon>Polyporales</taxon>
        <taxon>Fomitopsis</taxon>
    </lineage>
</organism>
<evidence type="ECO:0000313" key="3">
    <source>
        <dbReference type="Proteomes" id="UP000076727"/>
    </source>
</evidence>
<evidence type="ECO:0000313" key="2">
    <source>
        <dbReference type="EMBL" id="KZT66427.1"/>
    </source>
</evidence>
<evidence type="ECO:0000256" key="1">
    <source>
        <dbReference type="SAM" id="MobiDB-lite"/>
    </source>
</evidence>
<reference evidence="2 3" key="1">
    <citation type="journal article" date="2016" name="Mol. Biol. Evol.">
        <title>Comparative Genomics of Early-Diverging Mushroom-Forming Fungi Provides Insights into the Origins of Lignocellulose Decay Capabilities.</title>
        <authorList>
            <person name="Nagy L.G."/>
            <person name="Riley R."/>
            <person name="Tritt A."/>
            <person name="Adam C."/>
            <person name="Daum C."/>
            <person name="Floudas D."/>
            <person name="Sun H."/>
            <person name="Yadav J.S."/>
            <person name="Pangilinan J."/>
            <person name="Larsson K.H."/>
            <person name="Matsuura K."/>
            <person name="Barry K."/>
            <person name="Labutti K."/>
            <person name="Kuo R."/>
            <person name="Ohm R.A."/>
            <person name="Bhattacharya S.S."/>
            <person name="Shirouzu T."/>
            <person name="Yoshinaga Y."/>
            <person name="Martin F.M."/>
            <person name="Grigoriev I.V."/>
            <person name="Hibbett D.S."/>
        </authorList>
    </citation>
    <scope>NUCLEOTIDE SEQUENCE [LARGE SCALE GENOMIC DNA]</scope>
    <source>
        <strain evidence="2 3">L-15889</strain>
    </source>
</reference>